<dbReference type="Proteomes" id="UP000036850">
    <property type="component" value="Unassembled WGS sequence"/>
</dbReference>
<gene>
    <name evidence="1" type="ORF">AC626_02980</name>
</gene>
<dbReference type="EMBL" id="LFZX01000012">
    <property type="protein sequence ID" value="KNC68730.1"/>
    <property type="molecule type" value="Genomic_DNA"/>
</dbReference>
<name>A0A0L0EWD7_9GAMM</name>
<dbReference type="OrthoDB" id="6301537at2"/>
<proteinExistence type="predicted"/>
<organism evidence="1 2">
    <name type="scientific">Pseudoalteromonas rubra</name>
    <dbReference type="NCBI Taxonomy" id="43658"/>
    <lineage>
        <taxon>Bacteria</taxon>
        <taxon>Pseudomonadati</taxon>
        <taxon>Pseudomonadota</taxon>
        <taxon>Gammaproteobacteria</taxon>
        <taxon>Alteromonadales</taxon>
        <taxon>Pseudoalteromonadaceae</taxon>
        <taxon>Pseudoalteromonas</taxon>
    </lineage>
</organism>
<dbReference type="PATRIC" id="fig|43658.6.peg.204"/>
<dbReference type="AlphaFoldDB" id="A0A0L0EWD7"/>
<evidence type="ECO:0000313" key="1">
    <source>
        <dbReference type="EMBL" id="KNC68730.1"/>
    </source>
</evidence>
<protein>
    <submittedName>
        <fullName evidence="1">Uncharacterized protein</fullName>
    </submittedName>
</protein>
<sequence length="105" mass="11697">MAYDLAVGKSKYVKDAPVIVASICFSEYPLICALLKKSDNFFLRRMCDQFSDSSFSIVELRHARTELGVLLIGDLSDGERHLLHKFLAAIGYALDKGEMLHGISD</sequence>
<reference evidence="2" key="1">
    <citation type="submission" date="2015-07" db="EMBL/GenBank/DDBJ databases">
        <title>Draft genome sequence of a Pseudoalteromonas rubra strain, OCN096, isolated from Kaneohe Bay, Oahu, Hawaii.</title>
        <authorList>
            <person name="Beurmann S."/>
            <person name="Ushijima B."/>
            <person name="Belcaid M."/>
            <person name="Callahan S.M."/>
            <person name="Aeby G.S."/>
        </authorList>
    </citation>
    <scope>NUCLEOTIDE SEQUENCE [LARGE SCALE GENOMIC DNA]</scope>
    <source>
        <strain evidence="2">OCN096</strain>
    </source>
</reference>
<evidence type="ECO:0000313" key="2">
    <source>
        <dbReference type="Proteomes" id="UP000036850"/>
    </source>
</evidence>
<comment type="caution">
    <text evidence="1">The sequence shown here is derived from an EMBL/GenBank/DDBJ whole genome shotgun (WGS) entry which is preliminary data.</text>
</comment>
<accession>A0A0L0EWD7</accession>